<evidence type="ECO:0000256" key="12">
    <source>
        <dbReference type="ARBA" id="ARBA00022840"/>
    </source>
</evidence>
<dbReference type="AlphaFoldDB" id="A0A0D0NSL2"/>
<dbReference type="InterPro" id="IPR013655">
    <property type="entry name" value="PAS_fold_3"/>
</dbReference>
<evidence type="ECO:0000256" key="4">
    <source>
        <dbReference type="ARBA" id="ARBA00022553"/>
    </source>
</evidence>
<keyword evidence="8" id="KW-0808">Transferase</keyword>
<sequence>MRAGVKSKVKIMPWSLLQQTPETETLDLYRAIIEGAPAMLWLGDDIGKCVFLNRRQREFWGVDIDDLARFDWGRTLHPDDRDALAEPFSRAMRDRTPMDVEARYRRADGVYRRLHTSAAPRFNEDGRFVGMVCVNIDVTEQRATESDLRAAKDALALATAASDLGWGTWNLSTGRTEWDARGRELMDLDEDERDGNDWFARVPREDREIITEAVARSGRDLRPFNVTFRLRRKTGTERRIHASGTTETTPDGTATRATGLVRDITEEWREKQFQRLIIRELNHRMKNLLGLVNALVSQTTTEGRSATEYRTALRGRLDALAASSRLSVDADADALDLHGLASSILAPIRADRPDAVAMEGGPLRLPIHNGRMIGLALHELATNAAKYGALSVPDGKVSLSWRTESRDGRDCLVLTWQEEGGPKVAAPGSRGFGTRLLEHVISEDPGASADLAFAESGLRYRLVLPLD</sequence>
<keyword evidence="11" id="KW-0418">Kinase</keyword>
<keyword evidence="10" id="KW-0547">Nucleotide-binding</keyword>
<dbReference type="GO" id="GO:0009881">
    <property type="term" value="F:photoreceptor activity"/>
    <property type="evidence" value="ECO:0007669"/>
    <property type="project" value="UniProtKB-KW"/>
</dbReference>
<evidence type="ECO:0000256" key="11">
    <source>
        <dbReference type="ARBA" id="ARBA00022777"/>
    </source>
</evidence>
<feature type="domain" description="PAS" evidence="16">
    <location>
        <begin position="25"/>
        <end position="95"/>
    </location>
</feature>
<dbReference type="InterPro" id="IPR035965">
    <property type="entry name" value="PAS-like_dom_sf"/>
</dbReference>
<comment type="catalytic activity">
    <reaction evidence="1">
        <text>ATP + protein L-histidine = ADP + protein N-phospho-L-histidine.</text>
        <dbReference type="EC" id="2.7.13.3"/>
    </reaction>
</comment>
<keyword evidence="12" id="KW-0067">ATP-binding</keyword>
<dbReference type="Gene3D" id="3.30.565.10">
    <property type="entry name" value="Histidine kinase-like ATPase, C-terminal domain"/>
    <property type="match status" value="1"/>
</dbReference>
<keyword evidence="7" id="KW-0288">FMN</keyword>
<evidence type="ECO:0000256" key="3">
    <source>
        <dbReference type="ARBA" id="ARBA00022543"/>
    </source>
</evidence>
<dbReference type="InterPro" id="IPR001610">
    <property type="entry name" value="PAC"/>
</dbReference>
<keyword evidence="14" id="KW-0843">Virulence</keyword>
<keyword evidence="15" id="KW-0675">Receptor</keyword>
<dbReference type="STRING" id="1123501.Wenmar_00564"/>
<dbReference type="Pfam" id="PF08447">
    <property type="entry name" value="PAS_3"/>
    <property type="match status" value="2"/>
</dbReference>
<dbReference type="PANTHER" id="PTHR41523">
    <property type="entry name" value="TWO-COMPONENT SYSTEM SENSOR PROTEIN"/>
    <property type="match status" value="1"/>
</dbReference>
<dbReference type="SMART" id="SM00911">
    <property type="entry name" value="HWE_HK"/>
    <property type="match status" value="1"/>
</dbReference>
<keyword evidence="5" id="KW-0716">Sensory transduction</keyword>
<evidence type="ECO:0000256" key="5">
    <source>
        <dbReference type="ARBA" id="ARBA00022606"/>
    </source>
</evidence>
<organism evidence="18 19">
    <name type="scientific">Wenxinia marina DSM 24838</name>
    <dbReference type="NCBI Taxonomy" id="1123501"/>
    <lineage>
        <taxon>Bacteria</taxon>
        <taxon>Pseudomonadati</taxon>
        <taxon>Pseudomonadota</taxon>
        <taxon>Alphaproteobacteria</taxon>
        <taxon>Rhodobacterales</taxon>
        <taxon>Roseobacteraceae</taxon>
        <taxon>Wenxinia</taxon>
    </lineage>
</organism>
<reference evidence="18 19" key="1">
    <citation type="submission" date="2013-01" db="EMBL/GenBank/DDBJ databases">
        <authorList>
            <person name="Fiebig A."/>
            <person name="Goeker M."/>
            <person name="Klenk H.-P.P."/>
        </authorList>
    </citation>
    <scope>NUCLEOTIDE SEQUENCE [LARGE SCALE GENOMIC DNA]</scope>
    <source>
        <strain evidence="18 19">DSM 24838</strain>
    </source>
</reference>
<dbReference type="Pfam" id="PF07536">
    <property type="entry name" value="HWE_HK"/>
    <property type="match status" value="1"/>
</dbReference>
<dbReference type="InterPro" id="IPR036890">
    <property type="entry name" value="HATPase_C_sf"/>
</dbReference>
<dbReference type="NCBIfam" id="TIGR00229">
    <property type="entry name" value="sensory_box"/>
    <property type="match status" value="1"/>
</dbReference>
<name>A0A0D0NSL2_9RHOB</name>
<dbReference type="SMART" id="SM00091">
    <property type="entry name" value="PAS"/>
    <property type="match status" value="2"/>
</dbReference>
<evidence type="ECO:0000256" key="13">
    <source>
        <dbReference type="ARBA" id="ARBA00022991"/>
    </source>
</evidence>
<dbReference type="Gene3D" id="3.30.450.20">
    <property type="entry name" value="PAS domain"/>
    <property type="match status" value="2"/>
</dbReference>
<evidence type="ECO:0000256" key="15">
    <source>
        <dbReference type="ARBA" id="ARBA00023170"/>
    </source>
</evidence>
<dbReference type="Proteomes" id="UP000035100">
    <property type="component" value="Unassembled WGS sequence"/>
</dbReference>
<evidence type="ECO:0000256" key="10">
    <source>
        <dbReference type="ARBA" id="ARBA00022741"/>
    </source>
</evidence>
<keyword evidence="13" id="KW-0157">Chromophore</keyword>
<dbReference type="PROSITE" id="PS50113">
    <property type="entry name" value="PAC"/>
    <property type="match status" value="1"/>
</dbReference>
<keyword evidence="6" id="KW-0285">Flavoprotein</keyword>
<evidence type="ECO:0000256" key="8">
    <source>
        <dbReference type="ARBA" id="ARBA00022679"/>
    </source>
</evidence>
<dbReference type="InterPro" id="IPR000700">
    <property type="entry name" value="PAS-assoc_C"/>
</dbReference>
<proteinExistence type="predicted"/>
<dbReference type="PANTHER" id="PTHR41523:SF7">
    <property type="entry name" value="HISTIDINE KINASE"/>
    <property type="match status" value="1"/>
</dbReference>
<keyword evidence="19" id="KW-1185">Reference proteome</keyword>
<keyword evidence="3" id="KW-0600">Photoreceptor protein</keyword>
<evidence type="ECO:0000313" key="19">
    <source>
        <dbReference type="Proteomes" id="UP000035100"/>
    </source>
</evidence>
<dbReference type="CDD" id="cd00130">
    <property type="entry name" value="PAS"/>
    <property type="match status" value="2"/>
</dbReference>
<evidence type="ECO:0000256" key="2">
    <source>
        <dbReference type="ARBA" id="ARBA00012438"/>
    </source>
</evidence>
<evidence type="ECO:0000313" key="18">
    <source>
        <dbReference type="EMBL" id="KIQ71185.1"/>
    </source>
</evidence>
<evidence type="ECO:0000256" key="9">
    <source>
        <dbReference type="ARBA" id="ARBA00022737"/>
    </source>
</evidence>
<dbReference type="InterPro" id="IPR011102">
    <property type="entry name" value="Sig_transdc_His_kinase_HWE"/>
</dbReference>
<feature type="domain" description="PAC" evidence="17">
    <location>
        <begin position="98"/>
        <end position="150"/>
    </location>
</feature>
<dbReference type="Gene3D" id="2.10.70.100">
    <property type="match status" value="1"/>
</dbReference>
<dbReference type="GO" id="GO:0004673">
    <property type="term" value="F:protein histidine kinase activity"/>
    <property type="evidence" value="ECO:0007669"/>
    <property type="project" value="UniProtKB-EC"/>
</dbReference>
<dbReference type="SMART" id="SM00086">
    <property type="entry name" value="PAC"/>
    <property type="match status" value="2"/>
</dbReference>
<dbReference type="SUPFAM" id="SSF55785">
    <property type="entry name" value="PYP-like sensor domain (PAS domain)"/>
    <property type="match status" value="2"/>
</dbReference>
<protein>
    <recommendedName>
        <fullName evidence="2">histidine kinase</fullName>
        <ecNumber evidence="2">2.7.13.3</ecNumber>
    </recommendedName>
</protein>
<dbReference type="GO" id="GO:0005524">
    <property type="term" value="F:ATP binding"/>
    <property type="evidence" value="ECO:0007669"/>
    <property type="project" value="UniProtKB-KW"/>
</dbReference>
<evidence type="ECO:0000256" key="1">
    <source>
        <dbReference type="ARBA" id="ARBA00000085"/>
    </source>
</evidence>
<accession>A0A0D0NSL2</accession>
<comment type="caution">
    <text evidence="18">The sequence shown here is derived from an EMBL/GenBank/DDBJ whole genome shotgun (WGS) entry which is preliminary data.</text>
</comment>
<dbReference type="InterPro" id="IPR000014">
    <property type="entry name" value="PAS"/>
</dbReference>
<keyword evidence="4" id="KW-0597">Phosphoprotein</keyword>
<evidence type="ECO:0000256" key="7">
    <source>
        <dbReference type="ARBA" id="ARBA00022643"/>
    </source>
</evidence>
<keyword evidence="9" id="KW-0677">Repeat</keyword>
<evidence type="ECO:0000256" key="6">
    <source>
        <dbReference type="ARBA" id="ARBA00022630"/>
    </source>
</evidence>
<evidence type="ECO:0000259" key="17">
    <source>
        <dbReference type="PROSITE" id="PS50113"/>
    </source>
</evidence>
<dbReference type="EC" id="2.7.13.3" evidence="2"/>
<evidence type="ECO:0000259" key="16">
    <source>
        <dbReference type="PROSITE" id="PS50112"/>
    </source>
</evidence>
<dbReference type="EMBL" id="AONG01000003">
    <property type="protein sequence ID" value="KIQ71185.1"/>
    <property type="molecule type" value="Genomic_DNA"/>
</dbReference>
<dbReference type="PROSITE" id="PS50112">
    <property type="entry name" value="PAS"/>
    <property type="match status" value="1"/>
</dbReference>
<dbReference type="eggNOG" id="COG3920">
    <property type="taxonomic scope" value="Bacteria"/>
</dbReference>
<gene>
    <name evidence="18" type="ORF">Wenmar_00564</name>
</gene>
<evidence type="ECO:0000256" key="14">
    <source>
        <dbReference type="ARBA" id="ARBA00023026"/>
    </source>
</evidence>